<dbReference type="GO" id="GO:0140359">
    <property type="term" value="F:ABC-type transporter activity"/>
    <property type="evidence" value="ECO:0007669"/>
    <property type="project" value="InterPro"/>
</dbReference>
<dbReference type="PANTHER" id="PTHR19229">
    <property type="entry name" value="ATP-BINDING CASSETTE TRANSPORTER SUBFAMILY A ABCA"/>
    <property type="match status" value="1"/>
</dbReference>
<protein>
    <submittedName>
        <fullName evidence="11 12">Retinal-specific phospholipid-transporting ATPase ABCA4</fullName>
    </submittedName>
</protein>
<feature type="transmembrane region" description="Helical" evidence="8">
    <location>
        <begin position="350"/>
        <end position="370"/>
    </location>
</feature>
<dbReference type="Gene3D" id="3.40.50.300">
    <property type="entry name" value="P-loop containing nucleotide triphosphate hydrolases"/>
    <property type="match status" value="2"/>
</dbReference>
<comment type="subcellular location">
    <subcellularLocation>
        <location evidence="1">Membrane</location>
        <topology evidence="1">Multi-pass membrane protein</topology>
    </subcellularLocation>
</comment>
<keyword evidence="10" id="KW-1185">Reference proteome</keyword>
<reference evidence="11 12" key="1">
    <citation type="submission" date="2025-05" db="UniProtKB">
        <authorList>
            <consortium name="RefSeq"/>
        </authorList>
    </citation>
    <scope>IDENTIFICATION</scope>
    <source>
        <tissue evidence="11 12">Thorax and Abdomen</tissue>
    </source>
</reference>
<dbReference type="GeneID" id="107225707"/>
<evidence type="ECO:0000256" key="6">
    <source>
        <dbReference type="ARBA" id="ARBA00023136"/>
    </source>
</evidence>
<dbReference type="Pfam" id="PF00005">
    <property type="entry name" value="ABC_tran"/>
    <property type="match status" value="2"/>
</dbReference>
<feature type="transmembrane region" description="Helical" evidence="8">
    <location>
        <begin position="869"/>
        <end position="888"/>
    </location>
</feature>
<sequence>MGISLLNNFCTRLKHSGFLIYKNIIVRKRHLIGTLIEILLPACIVATILAVRSNLDVEPIHVRNSTYYEMRTSSEVVRDTSRSRVRLYYKPQTELTKNLMRNVTECMGILPSQLSGFNSEEVMLHHYETQQATDSLVKVLAIDFDDMDDFSDPKKLIYTIRSSQKIPDKLLDVDIEGISTASDHLLDEIPVVGFQICLDNAFIESKARDGAIKPMVSLQKMPFPPYDKVNANELQIQNVICTIGGLIFLATIYLIPTYISAEKSTGVNTLLKINGIKSYQNFLSWIACGMVFSIIIVSSITTIVKLNFRSDQKPFYYHTDCCIIWLTLFINLTAIYAFCLHLATYFSKTWLAQLVATTVSLIINITATQFENYDKSTFLPWIGFLCPTTATMRIFDELNRRENQRVGAQWSNVLETTHPALNYWGSLGFIMLSNFMGIVFHFILAVYLDAVLPSKYGINETPLFFIKYFKKNKVCSSSESTRMLNPVLEPEIYEHVADNSLYPGVKLTQLVKRFIRGIIKRNTIKAVQGLSLEFYKGQITALLGHNGAGKSTTFAVLTGLTSPSSGSVEINGKDITADIDGIRSDLGVCLQENTMFPDLTVVEQLRIVGLLKQKDRTRKELMAEIDELLKKMDMEEKRDVMPDELSGGQKRRLCLAMALIGNASTIFLDEPTSGMDPETQRGTWDTILKYRDQKTIIITTHSMEEADVLGDRIAIMDSGKLKCYGSPMYLKKCYGHNHHEITLSTTSNYDIDKIRELVGSDASINVTQHGRIVINLPFTSSLPEILDSMENQKAKLGITGLSVSIITLEQVFLRAADNEEIANKSEDNVDGKVAQDLRGYEYLTGWDLTWQMIYALLAKKMTYFKANKGVSLALVCGTLIAILLPLVFNPADYGKKQNLRIELRTYKSPEVMIHSGDETLGNMYKKIIENQGAKIDVTEAGVSLSKGLLSRALKDMTYYKTRMIVSAEFNSSVSVNGLYSGGATLSAPIVLNTMSNLLLKIVAGDQYSIDASIGQLPRSLVQDAQKRMENKVEMLMRNILFMAIFVHVVALFVIHPLLENSTRFKQLQQMAGVSPFTYWGTMFLVDYGFYILVSLFAVFGIVCRDFFDHLSAVFFSECGGVLLLLFLLFGINALLLAYIHSFMKKRFHVVYSILSGIPLLIVFIIVPLHEVLSYMDNVKWANVIQRRIFSLAPVISFVFGCMKWEEIAFKNARCRAMPKLSTAIACDTNDYCCALKCSDGYCENPLPFLGDFSEQGGIKEYIVYLLFTPIILVGILYLLEQQTFAKLRSKFQVTNHHSKRYSDETIDRKVEEEKRIVCQEINNINRGSSEFNSEIKNVFLASGLSKHYGKVEAVKEVSFRVLRNECFGLLGVNGAGKSSTFRMLVGEEIPNSGILYRGRYSSNSDRTKYLAGMGYCPQTDALIPCLNAVEQLTLFARLRGIPKHEVASEVYSWINKLQLTKHATKPSGDYSGGNKRRLNIAIALIANPELVLLDEPTTGVDPAAKRLVWTVLQNCQASGQAIILTSHSMAECEVLCNRLVIMAKGQLVCVGASQELKERFVAGFNITIKLDPRRTEHNCTRIKKKIETNFICRLIDEHPGYLFYHVTDPQATWVKMFGTMNDIQSVHQCVEDFTVSTSTLEQLFMQFARPTDSTTQYHIQSETAAEESCV</sequence>
<evidence type="ECO:0000259" key="9">
    <source>
        <dbReference type="PROSITE" id="PS50893"/>
    </source>
</evidence>
<dbReference type="InterPro" id="IPR027417">
    <property type="entry name" value="P-loop_NTPase"/>
</dbReference>
<dbReference type="GO" id="GO:0016887">
    <property type="term" value="F:ATP hydrolysis activity"/>
    <property type="evidence" value="ECO:0007669"/>
    <property type="project" value="InterPro"/>
</dbReference>
<feature type="transmembrane region" description="Helical" evidence="8">
    <location>
        <begin position="1078"/>
        <end position="1102"/>
    </location>
</feature>
<keyword evidence="2 8" id="KW-0812">Transmembrane</keyword>
<evidence type="ECO:0000256" key="1">
    <source>
        <dbReference type="ARBA" id="ARBA00004141"/>
    </source>
</evidence>
<dbReference type="RefSeq" id="XP_046585841.1">
    <property type="nucleotide sequence ID" value="XM_046729885.1"/>
</dbReference>
<dbReference type="OrthoDB" id="10255969at2759"/>
<evidence type="ECO:0000256" key="2">
    <source>
        <dbReference type="ARBA" id="ARBA00022692"/>
    </source>
</evidence>
<evidence type="ECO:0000256" key="8">
    <source>
        <dbReference type="SAM" id="Phobius"/>
    </source>
</evidence>
<dbReference type="InterPro" id="IPR003439">
    <property type="entry name" value="ABC_transporter-like_ATP-bd"/>
</dbReference>
<dbReference type="GO" id="GO:0005524">
    <property type="term" value="F:ATP binding"/>
    <property type="evidence" value="ECO:0007669"/>
    <property type="project" value="UniProtKB-KW"/>
</dbReference>
<feature type="domain" description="ABC transporter" evidence="9">
    <location>
        <begin position="505"/>
        <end position="743"/>
    </location>
</feature>
<feature type="transmembrane region" description="Helical" evidence="8">
    <location>
        <begin position="323"/>
        <end position="343"/>
    </location>
</feature>
<dbReference type="InterPro" id="IPR017871">
    <property type="entry name" value="ABC_transporter-like_CS"/>
</dbReference>
<keyword evidence="3" id="KW-0547">Nucleotide-binding</keyword>
<feature type="transmembrane region" description="Helical" evidence="8">
    <location>
        <begin position="1261"/>
        <end position="1279"/>
    </location>
</feature>
<evidence type="ECO:0000313" key="14">
    <source>
        <dbReference type="RefSeq" id="XP_046585841.1"/>
    </source>
</evidence>
<dbReference type="GO" id="GO:0005319">
    <property type="term" value="F:lipid transporter activity"/>
    <property type="evidence" value="ECO:0007669"/>
    <property type="project" value="TreeGrafter"/>
</dbReference>
<dbReference type="RefSeq" id="XP_015521738.2">
    <property type="nucleotide sequence ID" value="XM_015666252.2"/>
</dbReference>
<name>A0A6J0C5A1_NEOLC</name>
<dbReference type="GO" id="GO:0016020">
    <property type="term" value="C:membrane"/>
    <property type="evidence" value="ECO:0007669"/>
    <property type="project" value="UniProtKB-SubCell"/>
</dbReference>
<evidence type="ECO:0000313" key="11">
    <source>
        <dbReference type="RefSeq" id="XP_015521738.2"/>
    </source>
</evidence>
<feature type="coiled-coil region" evidence="7">
    <location>
        <begin position="611"/>
        <end position="638"/>
    </location>
</feature>
<gene>
    <name evidence="11 12 13 14" type="primary">LOC107225707</name>
</gene>
<feature type="transmembrane region" description="Helical" evidence="8">
    <location>
        <begin position="282"/>
        <end position="303"/>
    </location>
</feature>
<keyword evidence="4" id="KW-0067">ATP-binding</keyword>
<keyword evidence="7" id="KW-0175">Coiled coil</keyword>
<dbReference type="PROSITE" id="PS50893">
    <property type="entry name" value="ABC_TRANSPORTER_2"/>
    <property type="match status" value="2"/>
</dbReference>
<dbReference type="Proteomes" id="UP000829291">
    <property type="component" value="Chromosome 1"/>
</dbReference>
<feature type="domain" description="ABC transporter" evidence="9">
    <location>
        <begin position="1333"/>
        <end position="1569"/>
    </location>
</feature>
<feature type="transmembrane region" description="Helical" evidence="8">
    <location>
        <begin position="243"/>
        <end position="261"/>
    </location>
</feature>
<keyword evidence="5 8" id="KW-1133">Transmembrane helix</keyword>
<feature type="transmembrane region" description="Helical" evidence="8">
    <location>
        <begin position="1149"/>
        <end position="1168"/>
    </location>
</feature>
<evidence type="ECO:0000313" key="13">
    <source>
        <dbReference type="RefSeq" id="XP_046585840.1"/>
    </source>
</evidence>
<dbReference type="KEGG" id="nlo:107225707"/>
<dbReference type="InParanoid" id="A0A6J0C5A1"/>
<dbReference type="Pfam" id="PF12698">
    <property type="entry name" value="ABC2_membrane_3"/>
    <property type="match status" value="1"/>
</dbReference>
<evidence type="ECO:0000256" key="3">
    <source>
        <dbReference type="ARBA" id="ARBA00022741"/>
    </source>
</evidence>
<evidence type="ECO:0000256" key="7">
    <source>
        <dbReference type="SAM" id="Coils"/>
    </source>
</evidence>
<proteinExistence type="predicted"/>
<dbReference type="PROSITE" id="PS00211">
    <property type="entry name" value="ABC_TRANSPORTER_1"/>
    <property type="match status" value="2"/>
</dbReference>
<dbReference type="RefSeq" id="XP_046585839.1">
    <property type="nucleotide sequence ID" value="XM_046729883.1"/>
</dbReference>
<feature type="transmembrane region" description="Helical" evidence="8">
    <location>
        <begin position="423"/>
        <end position="448"/>
    </location>
</feature>
<dbReference type="SMART" id="SM00382">
    <property type="entry name" value="AAA"/>
    <property type="match status" value="2"/>
</dbReference>
<feature type="transmembrane region" description="Helical" evidence="8">
    <location>
        <begin position="1114"/>
        <end position="1137"/>
    </location>
</feature>
<dbReference type="InterPro" id="IPR003593">
    <property type="entry name" value="AAA+_ATPase"/>
</dbReference>
<dbReference type="InterPro" id="IPR026082">
    <property type="entry name" value="ABCA"/>
</dbReference>
<accession>A0A6J0C5A1</accession>
<dbReference type="RefSeq" id="XP_046585840.1">
    <property type="nucleotide sequence ID" value="XM_046729884.1"/>
</dbReference>
<evidence type="ECO:0000256" key="5">
    <source>
        <dbReference type="ARBA" id="ARBA00022989"/>
    </source>
</evidence>
<dbReference type="PANTHER" id="PTHR19229:SF250">
    <property type="entry name" value="ABC TRANSPORTER DOMAIN-CONTAINING PROTEIN-RELATED"/>
    <property type="match status" value="1"/>
</dbReference>
<evidence type="ECO:0000313" key="10">
    <source>
        <dbReference type="Proteomes" id="UP000829291"/>
    </source>
</evidence>
<organism evidence="10 11">
    <name type="scientific">Neodiprion lecontei</name>
    <name type="common">Redheaded pine sawfly</name>
    <dbReference type="NCBI Taxonomy" id="441921"/>
    <lineage>
        <taxon>Eukaryota</taxon>
        <taxon>Metazoa</taxon>
        <taxon>Ecdysozoa</taxon>
        <taxon>Arthropoda</taxon>
        <taxon>Hexapoda</taxon>
        <taxon>Insecta</taxon>
        <taxon>Pterygota</taxon>
        <taxon>Neoptera</taxon>
        <taxon>Endopterygota</taxon>
        <taxon>Hymenoptera</taxon>
        <taxon>Tenthredinoidea</taxon>
        <taxon>Diprionidae</taxon>
        <taxon>Diprioninae</taxon>
        <taxon>Neodiprion</taxon>
    </lineage>
</organism>
<dbReference type="InterPro" id="IPR013525">
    <property type="entry name" value="ABC2_TM"/>
</dbReference>
<keyword evidence="6 8" id="KW-0472">Membrane</keyword>
<evidence type="ECO:0000313" key="12">
    <source>
        <dbReference type="RefSeq" id="XP_046585839.1"/>
    </source>
</evidence>
<dbReference type="SUPFAM" id="SSF52540">
    <property type="entry name" value="P-loop containing nucleoside triphosphate hydrolases"/>
    <property type="match status" value="2"/>
</dbReference>
<dbReference type="CDD" id="cd03263">
    <property type="entry name" value="ABC_subfamily_A"/>
    <property type="match status" value="2"/>
</dbReference>
<feature type="transmembrane region" description="Helical" evidence="8">
    <location>
        <begin position="1039"/>
        <end position="1058"/>
    </location>
</feature>
<evidence type="ECO:0000256" key="4">
    <source>
        <dbReference type="ARBA" id="ARBA00022840"/>
    </source>
</evidence>